<comment type="caution">
    <text evidence="2">The sequence shown here is derived from an EMBL/GenBank/DDBJ whole genome shotgun (WGS) entry which is preliminary data.</text>
</comment>
<feature type="region of interest" description="Disordered" evidence="1">
    <location>
        <begin position="1"/>
        <end position="110"/>
    </location>
</feature>
<evidence type="ECO:0000256" key="1">
    <source>
        <dbReference type="SAM" id="MobiDB-lite"/>
    </source>
</evidence>
<organism evidence="2 3">
    <name type="scientific">Caenorhabditis nigoni</name>
    <dbReference type="NCBI Taxonomy" id="1611254"/>
    <lineage>
        <taxon>Eukaryota</taxon>
        <taxon>Metazoa</taxon>
        <taxon>Ecdysozoa</taxon>
        <taxon>Nematoda</taxon>
        <taxon>Chromadorea</taxon>
        <taxon>Rhabditida</taxon>
        <taxon>Rhabditina</taxon>
        <taxon>Rhabditomorpha</taxon>
        <taxon>Rhabditoidea</taxon>
        <taxon>Rhabditidae</taxon>
        <taxon>Peloderinae</taxon>
        <taxon>Caenorhabditis</taxon>
    </lineage>
</organism>
<feature type="compositionally biased region" description="Basic residues" evidence="1">
    <location>
        <begin position="1"/>
        <end position="11"/>
    </location>
</feature>
<feature type="compositionally biased region" description="Basic and acidic residues" evidence="1">
    <location>
        <begin position="163"/>
        <end position="193"/>
    </location>
</feature>
<sequence>MPKWSGVHHHKDGLGNPKNIEEDPTMVNSRRDAKNAKQYLLEDESNTTPSSRISEDARSKSTLLSEEKSPTSTENDAMNGRSTITKATTTRKTSQFTNSTATSTSTSTSEDVHWIPAIQGTPSFKESQCQLYEDKKKKVSKCQSDLRQDESSPVGQKLRRSRRTQDKSQEDSTRSRSPEDVPSKLDGSMDNKSRLRIGNRNFSRNRNSKINNIRSVCSHQEEEIKPTARTIQSRSLPSRSSTLGVKTTQVKQTVITRRSTRPERSVKRAWFRNLLMTVVEIRMISCEIILSNGYNSCVSRTQEVVVTSLNVTQRTDDEGNRWRMYKTNSRQRKVVRLQLDTSLDASRMLNSATQANQGKAYKM</sequence>
<protein>
    <submittedName>
        <fullName evidence="2">Uncharacterized protein</fullName>
    </submittedName>
</protein>
<feature type="region of interest" description="Disordered" evidence="1">
    <location>
        <begin position="224"/>
        <end position="249"/>
    </location>
</feature>
<accession>A0A2G5TKL4</accession>
<keyword evidence="3" id="KW-1185">Reference proteome</keyword>
<feature type="compositionally biased region" description="Low complexity" evidence="1">
    <location>
        <begin position="196"/>
        <end position="206"/>
    </location>
</feature>
<feature type="compositionally biased region" description="Low complexity" evidence="1">
    <location>
        <begin position="81"/>
        <end position="109"/>
    </location>
</feature>
<feature type="compositionally biased region" description="Basic and acidic residues" evidence="1">
    <location>
        <begin position="53"/>
        <end position="69"/>
    </location>
</feature>
<proteinExistence type="predicted"/>
<name>A0A2G5TKL4_9PELO</name>
<feature type="compositionally biased region" description="Polar residues" evidence="1">
    <location>
        <begin position="229"/>
        <end position="244"/>
    </location>
</feature>
<evidence type="ECO:0000313" key="3">
    <source>
        <dbReference type="Proteomes" id="UP000230233"/>
    </source>
</evidence>
<evidence type="ECO:0000313" key="2">
    <source>
        <dbReference type="EMBL" id="PIC27773.1"/>
    </source>
</evidence>
<gene>
    <name evidence="2" type="primary">Cnig_chr_V.g19928</name>
    <name evidence="2" type="ORF">B9Z55_019928</name>
</gene>
<feature type="region of interest" description="Disordered" evidence="1">
    <location>
        <begin position="139"/>
        <end position="206"/>
    </location>
</feature>
<dbReference type="EMBL" id="PDUG01000005">
    <property type="protein sequence ID" value="PIC27773.1"/>
    <property type="molecule type" value="Genomic_DNA"/>
</dbReference>
<dbReference type="AlphaFoldDB" id="A0A2G5TKL4"/>
<dbReference type="Proteomes" id="UP000230233">
    <property type="component" value="Chromosome V"/>
</dbReference>
<reference evidence="3" key="1">
    <citation type="submission" date="2017-10" db="EMBL/GenBank/DDBJ databases">
        <title>Rapid genome shrinkage in a self-fertile nematode reveals novel sperm competition proteins.</title>
        <authorList>
            <person name="Yin D."/>
            <person name="Schwarz E.M."/>
            <person name="Thomas C.G."/>
            <person name="Felde R.L."/>
            <person name="Korf I.F."/>
            <person name="Cutter A.D."/>
            <person name="Schartner C.M."/>
            <person name="Ralston E.J."/>
            <person name="Meyer B.J."/>
            <person name="Haag E.S."/>
        </authorList>
    </citation>
    <scope>NUCLEOTIDE SEQUENCE [LARGE SCALE GENOMIC DNA]</scope>
    <source>
        <strain evidence="3">JU1422</strain>
    </source>
</reference>